<organism evidence="1 2">
    <name type="scientific">Motilibacter rhizosphaerae</name>
    <dbReference type="NCBI Taxonomy" id="598652"/>
    <lineage>
        <taxon>Bacteria</taxon>
        <taxon>Bacillati</taxon>
        <taxon>Actinomycetota</taxon>
        <taxon>Actinomycetes</taxon>
        <taxon>Motilibacterales</taxon>
        <taxon>Motilibacteraceae</taxon>
        <taxon>Motilibacter</taxon>
    </lineage>
</organism>
<dbReference type="AlphaFoldDB" id="A0A4Q7NT30"/>
<name>A0A4Q7NT30_9ACTN</name>
<gene>
    <name evidence="1" type="ORF">EV189_1728</name>
</gene>
<dbReference type="RefSeq" id="WP_165400206.1">
    <property type="nucleotide sequence ID" value="NZ_SGXD01000002.1"/>
</dbReference>
<comment type="caution">
    <text evidence="1">The sequence shown here is derived from an EMBL/GenBank/DDBJ whole genome shotgun (WGS) entry which is preliminary data.</text>
</comment>
<protein>
    <submittedName>
        <fullName evidence="1">Uncharacterized protein</fullName>
    </submittedName>
</protein>
<reference evidence="1 2" key="1">
    <citation type="submission" date="2019-02" db="EMBL/GenBank/DDBJ databases">
        <title>Genomic Encyclopedia of Type Strains, Phase IV (KMG-IV): sequencing the most valuable type-strain genomes for metagenomic binning, comparative biology and taxonomic classification.</title>
        <authorList>
            <person name="Goeker M."/>
        </authorList>
    </citation>
    <scope>NUCLEOTIDE SEQUENCE [LARGE SCALE GENOMIC DNA]</scope>
    <source>
        <strain evidence="1 2">DSM 45622</strain>
    </source>
</reference>
<sequence>MGATTMGARDTSAQLCMRLLQAGIPLSLLCDLTDDGGPSSRDILEHEGQPELAWWSAG</sequence>
<evidence type="ECO:0000313" key="2">
    <source>
        <dbReference type="Proteomes" id="UP000293638"/>
    </source>
</evidence>
<accession>A0A4Q7NT30</accession>
<proteinExistence type="predicted"/>
<keyword evidence="2" id="KW-1185">Reference proteome</keyword>
<dbReference type="EMBL" id="SGXD01000002">
    <property type="protein sequence ID" value="RZS89948.1"/>
    <property type="molecule type" value="Genomic_DNA"/>
</dbReference>
<evidence type="ECO:0000313" key="1">
    <source>
        <dbReference type="EMBL" id="RZS89948.1"/>
    </source>
</evidence>
<dbReference type="Proteomes" id="UP000293638">
    <property type="component" value="Unassembled WGS sequence"/>
</dbReference>